<evidence type="ECO:0000313" key="2">
    <source>
        <dbReference type="EMBL" id="MCX8522935.1"/>
    </source>
</evidence>
<accession>A0ABT3XLE1</accession>
<keyword evidence="3" id="KW-1185">Reference proteome</keyword>
<feature type="chain" id="PRO_5047255189" evidence="1">
    <location>
        <begin position="20"/>
        <end position="152"/>
    </location>
</feature>
<proteinExistence type="predicted"/>
<keyword evidence="1" id="KW-0732">Signal</keyword>
<sequence>MKKLISILFLMLISTEYSAQTNTKDEFYKFLDHIIAEKKFVFLELNLIKKCQKEYLFGISSMNYNDNLSIRYKTYDYKGHTIIFDLQGEINKLITDFFKTYFKEKKINISDIPKGKQSIIREFPLYFINNQYVNDFSKTQIFMNKECAKQKK</sequence>
<dbReference type="EMBL" id="JAOVZW010000002">
    <property type="protein sequence ID" value="MCX8522935.1"/>
    <property type="molecule type" value="Genomic_DNA"/>
</dbReference>
<evidence type="ECO:0000313" key="3">
    <source>
        <dbReference type="Proteomes" id="UP001073122"/>
    </source>
</evidence>
<evidence type="ECO:0000256" key="1">
    <source>
        <dbReference type="SAM" id="SignalP"/>
    </source>
</evidence>
<gene>
    <name evidence="2" type="ORF">OF897_03235</name>
</gene>
<dbReference type="RefSeq" id="WP_267264256.1">
    <property type="nucleotide sequence ID" value="NZ_JAOVZW010000002.1"/>
</dbReference>
<reference evidence="2" key="1">
    <citation type="submission" date="2022-10" db="EMBL/GenBank/DDBJ databases">
        <title>Chryseobacterium sp. nov., a novel bacterial species.</title>
        <authorList>
            <person name="Cao Y."/>
        </authorList>
    </citation>
    <scope>NUCLEOTIDE SEQUENCE</scope>
    <source>
        <strain evidence="2">CCTCC AB2015118</strain>
    </source>
</reference>
<feature type="signal peptide" evidence="1">
    <location>
        <begin position="1"/>
        <end position="19"/>
    </location>
</feature>
<organism evidence="2 3">
    <name type="scientific">Chryseobacterium formosus</name>
    <dbReference type="NCBI Taxonomy" id="1537363"/>
    <lineage>
        <taxon>Bacteria</taxon>
        <taxon>Pseudomonadati</taxon>
        <taxon>Bacteroidota</taxon>
        <taxon>Flavobacteriia</taxon>
        <taxon>Flavobacteriales</taxon>
        <taxon>Weeksellaceae</taxon>
        <taxon>Chryseobacterium group</taxon>
        <taxon>Chryseobacterium</taxon>
    </lineage>
</organism>
<comment type="caution">
    <text evidence="2">The sequence shown here is derived from an EMBL/GenBank/DDBJ whole genome shotgun (WGS) entry which is preliminary data.</text>
</comment>
<name>A0ABT3XLE1_9FLAO</name>
<protein>
    <submittedName>
        <fullName evidence="2">Uncharacterized protein</fullName>
    </submittedName>
</protein>
<dbReference type="Proteomes" id="UP001073122">
    <property type="component" value="Unassembled WGS sequence"/>
</dbReference>